<protein>
    <submittedName>
        <fullName evidence="2">Uncharacterized protein</fullName>
    </submittedName>
</protein>
<reference evidence="2" key="1">
    <citation type="submission" date="2021-01" db="EMBL/GenBank/DDBJ databases">
        <title>Modified the classification status of verrucomicrobia.</title>
        <authorList>
            <person name="Feng X."/>
        </authorList>
    </citation>
    <scope>NUCLEOTIDE SEQUENCE</scope>
    <source>
        <strain evidence="2">_KCTC 22039</strain>
    </source>
</reference>
<feature type="region of interest" description="Disordered" evidence="1">
    <location>
        <begin position="163"/>
        <end position="183"/>
    </location>
</feature>
<gene>
    <name evidence="2" type="ORF">JIN82_03450</name>
</gene>
<keyword evidence="3" id="KW-1185">Reference proteome</keyword>
<evidence type="ECO:0000313" key="3">
    <source>
        <dbReference type="Proteomes" id="UP000624703"/>
    </source>
</evidence>
<comment type="caution">
    <text evidence="2">The sequence shown here is derived from an EMBL/GenBank/DDBJ whole genome shotgun (WGS) entry which is preliminary data.</text>
</comment>
<name>A0A8J7MBW8_9BACT</name>
<dbReference type="AlphaFoldDB" id="A0A8J7MBW8"/>
<sequence>MLDVRLKRMKSIKYPLIDLGDSFPASKSSIGLYESADQMGLCNLLAIIGGCFCSDRRFYDRDGKTFKITGVTPEPQISGLHRFLAHVCYNPIKRFQVDLGPAGEADLDQMKQRIRELLENDPGDLLYQWTDHEEWEAGLTASNSVPELFDFITKRALVDHYDYGNESGEQDGGGQAATRSEST</sequence>
<dbReference type="Proteomes" id="UP000624703">
    <property type="component" value="Unassembled WGS sequence"/>
</dbReference>
<evidence type="ECO:0000256" key="1">
    <source>
        <dbReference type="SAM" id="MobiDB-lite"/>
    </source>
</evidence>
<organism evidence="2 3">
    <name type="scientific">Persicirhabdus sediminis</name>
    <dbReference type="NCBI Taxonomy" id="454144"/>
    <lineage>
        <taxon>Bacteria</taxon>
        <taxon>Pseudomonadati</taxon>
        <taxon>Verrucomicrobiota</taxon>
        <taxon>Verrucomicrobiia</taxon>
        <taxon>Verrucomicrobiales</taxon>
        <taxon>Verrucomicrobiaceae</taxon>
        <taxon>Persicirhabdus</taxon>
    </lineage>
</organism>
<accession>A0A8J7MBW8</accession>
<dbReference type="EMBL" id="JAENIM010000019">
    <property type="protein sequence ID" value="MBK1790208.1"/>
    <property type="molecule type" value="Genomic_DNA"/>
</dbReference>
<proteinExistence type="predicted"/>
<evidence type="ECO:0000313" key="2">
    <source>
        <dbReference type="EMBL" id="MBK1790208.1"/>
    </source>
</evidence>